<evidence type="ECO:0000313" key="3">
    <source>
        <dbReference type="Proteomes" id="UP001220324"/>
    </source>
</evidence>
<organism evidence="2 3">
    <name type="scientific">Penicillium frequentans</name>
    <dbReference type="NCBI Taxonomy" id="3151616"/>
    <lineage>
        <taxon>Eukaryota</taxon>
        <taxon>Fungi</taxon>
        <taxon>Dikarya</taxon>
        <taxon>Ascomycota</taxon>
        <taxon>Pezizomycotina</taxon>
        <taxon>Eurotiomycetes</taxon>
        <taxon>Eurotiomycetidae</taxon>
        <taxon>Eurotiales</taxon>
        <taxon>Aspergillaceae</taxon>
        <taxon>Penicillium</taxon>
    </lineage>
</organism>
<feature type="compositionally biased region" description="Low complexity" evidence="1">
    <location>
        <begin position="26"/>
        <end position="41"/>
    </location>
</feature>
<protein>
    <submittedName>
        <fullName evidence="2">Uncharacterized protein</fullName>
    </submittedName>
</protein>
<dbReference type="EMBL" id="JAQIZZ010000008">
    <property type="protein sequence ID" value="KAJ5525384.1"/>
    <property type="molecule type" value="Genomic_DNA"/>
</dbReference>
<feature type="compositionally biased region" description="Basic and acidic residues" evidence="1">
    <location>
        <begin position="190"/>
        <end position="228"/>
    </location>
</feature>
<proteinExistence type="predicted"/>
<comment type="caution">
    <text evidence="2">The sequence shown here is derived from an EMBL/GenBank/DDBJ whole genome shotgun (WGS) entry which is preliminary data.</text>
</comment>
<evidence type="ECO:0000313" key="2">
    <source>
        <dbReference type="EMBL" id="KAJ5525384.1"/>
    </source>
</evidence>
<feature type="compositionally biased region" description="Low complexity" evidence="1">
    <location>
        <begin position="104"/>
        <end position="116"/>
    </location>
</feature>
<feature type="region of interest" description="Disordered" evidence="1">
    <location>
        <begin position="1"/>
        <end position="384"/>
    </location>
</feature>
<feature type="compositionally biased region" description="Pro residues" evidence="1">
    <location>
        <begin position="42"/>
        <end position="55"/>
    </location>
</feature>
<evidence type="ECO:0000256" key="1">
    <source>
        <dbReference type="SAM" id="MobiDB-lite"/>
    </source>
</evidence>
<name>A0AAD6CKY5_9EURO</name>
<feature type="compositionally biased region" description="Basic and acidic residues" evidence="1">
    <location>
        <begin position="306"/>
        <end position="322"/>
    </location>
</feature>
<gene>
    <name evidence="2" type="ORF">N7494_012034</name>
</gene>
<feature type="compositionally biased region" description="Basic and acidic residues" evidence="1">
    <location>
        <begin position="236"/>
        <end position="250"/>
    </location>
</feature>
<dbReference type="AlphaFoldDB" id="A0AAD6CKY5"/>
<sequence>MADMDEFAQTRGADDLFDDEIIPVSAEEQNVQTEVVVVPEAEPTPPQEITPPEKQPSPRGEPSQRGRGRGGQAKQGRSLQDSRWADPKPAENTSRKKRTPVNVAEPKVTPAAPPAETAEKRPETEKPQSTPDEESKKDSANGPDAQRVPAVRGDRSATGGLRKAKLTEAELSKRMAAAKENAAKKAAAHARAEADQASFMEREQIAAKKRREELASRRVMDKEREQNRQRKLKAQTGREWDSEKREDDYNPRGGGSQYRRGMHGGVSGQVRRDFDGASEEPSHTTPGRGRGRGGRGGRGRGPSRGSQERSSSKDQFDRKDSKTPAVNDEADFPSLPAGKVPAKSEKTADASAPAPAPAKPPPSMETLESTMAPVTGSWADQFDE</sequence>
<keyword evidence="3" id="KW-1185">Reference proteome</keyword>
<feature type="compositionally biased region" description="Basic and acidic residues" evidence="1">
    <location>
        <begin position="117"/>
        <end position="126"/>
    </location>
</feature>
<feature type="compositionally biased region" description="Basic residues" evidence="1">
    <location>
        <begin position="289"/>
        <end position="298"/>
    </location>
</feature>
<reference evidence="2 3" key="1">
    <citation type="journal article" date="2023" name="IMA Fungus">
        <title>Comparative genomic study of the Penicillium genus elucidates a diverse pangenome and 15 lateral gene transfer events.</title>
        <authorList>
            <person name="Petersen C."/>
            <person name="Sorensen T."/>
            <person name="Nielsen M.R."/>
            <person name="Sondergaard T.E."/>
            <person name="Sorensen J.L."/>
            <person name="Fitzpatrick D.A."/>
            <person name="Frisvad J.C."/>
            <person name="Nielsen K.L."/>
        </authorList>
    </citation>
    <scope>NUCLEOTIDE SEQUENCE [LARGE SCALE GENOMIC DNA]</scope>
    <source>
        <strain evidence="2 3">IBT 35679</strain>
    </source>
</reference>
<dbReference type="Proteomes" id="UP001220324">
    <property type="component" value="Unassembled WGS sequence"/>
</dbReference>
<feature type="compositionally biased region" description="Pro residues" evidence="1">
    <location>
        <begin position="354"/>
        <end position="363"/>
    </location>
</feature>
<accession>A0AAD6CKY5</accession>